<comment type="subcellular location">
    <subcellularLocation>
        <location evidence="2">Cytoplasm</location>
    </subcellularLocation>
</comment>
<evidence type="ECO:0000256" key="7">
    <source>
        <dbReference type="ARBA" id="ARBA00022723"/>
    </source>
</evidence>
<dbReference type="GO" id="GO:0008973">
    <property type="term" value="F:phosphopentomutase activity"/>
    <property type="evidence" value="ECO:0007669"/>
    <property type="project" value="TreeGrafter"/>
</dbReference>
<dbReference type="InterPro" id="IPR005844">
    <property type="entry name" value="A-D-PHexomutase_a/b/a-I"/>
</dbReference>
<evidence type="ECO:0000256" key="9">
    <source>
        <dbReference type="ARBA" id="ARBA00023235"/>
    </source>
</evidence>
<evidence type="ECO:0000256" key="6">
    <source>
        <dbReference type="ARBA" id="ARBA00022553"/>
    </source>
</evidence>
<evidence type="ECO:0000259" key="11">
    <source>
        <dbReference type="Pfam" id="PF02878"/>
    </source>
</evidence>
<evidence type="ECO:0000256" key="10">
    <source>
        <dbReference type="ARBA" id="ARBA00023277"/>
    </source>
</evidence>
<feature type="domain" description="Alpha-D-phosphohexomutase alpha/beta/alpha" evidence="11">
    <location>
        <begin position="66"/>
        <end position="206"/>
    </location>
</feature>
<dbReference type="GO" id="GO:0005737">
    <property type="term" value="C:cytoplasm"/>
    <property type="evidence" value="ECO:0007669"/>
    <property type="project" value="UniProtKB-SubCell"/>
</dbReference>
<evidence type="ECO:0000313" key="14">
    <source>
        <dbReference type="Proteomes" id="UP000001819"/>
    </source>
</evidence>
<sequence length="629" mass="71411">MSTKKTPKTPAEVLKSLELSGQEDLDKQIKNWVLWDRNEATLDQVIEAVHDQDWQALRVRLCNRIPFGTAGLRGGMRAGFDSINDLVIIQTAQGLAAYLTDSYPSIQKRETQGVVIGYDGRYNSKRFAQLTSAVFLNSGYKVYLFNRMTPTPFIPFTVSALKCLAGVVVTASHNPKEDNGFKVYAANGAQILPPHDKKIYDAIMANLEPKPSSWDLCILTESLLVEDPYRQIYPMYYEMLKKLLPPAHLETNECSQLRFIYTPMHGVGYSFMREAFYQARLKPLIPVPEQKDPDPEFHTLVYPNPEEGREALLMAIKKAESEHCTVILANDPDADRLAAAELDPKGRWKIFTGNELGALLAWWALENYRARTSKPDVSNCIMLSSMVSSRIVGAIARAEGFTHVETLTGFKWMGNKALELQAAGRTVLFAFEEPLGFMFGMNVADKDGITAATHLATMACHLRTTRSLTLIEKLREIYDTYGYHATLSSYYTCEDPELIEQIFERLRNFDEDLPGTYPKCILDGEFEVVYVRDLTKGLDTAYADRKARLPMVPSEQMITFTFTNGFVVSLRSTSRDHKLRYYTEICALPEEKEWLELDDRLHHMTDAVVEEFYQPNVHGLIRASQFDMQ</sequence>
<dbReference type="InterPro" id="IPR005845">
    <property type="entry name" value="A-D-PHexomutase_a/b/a-II"/>
</dbReference>
<dbReference type="CDD" id="cd05799">
    <property type="entry name" value="PGM2"/>
    <property type="match status" value="1"/>
</dbReference>
<keyword evidence="5" id="KW-0313">Glucose metabolism</keyword>
<dbReference type="GO" id="GO:0000287">
    <property type="term" value="F:magnesium ion binding"/>
    <property type="evidence" value="ECO:0007669"/>
    <property type="project" value="InterPro"/>
</dbReference>
<protein>
    <submittedName>
        <fullName evidence="15">Phosphoglucomutase-2</fullName>
    </submittedName>
</protein>
<dbReference type="PANTHER" id="PTHR45745">
    <property type="entry name" value="PHOSPHOMANNOMUTASE 45A"/>
    <property type="match status" value="1"/>
</dbReference>
<dbReference type="FunFam" id="3.40.120.10:FF:000035">
    <property type="entry name" value="Pgm3p"/>
    <property type="match status" value="1"/>
</dbReference>
<dbReference type="GO" id="GO:0005634">
    <property type="term" value="C:nucleus"/>
    <property type="evidence" value="ECO:0007669"/>
    <property type="project" value="TreeGrafter"/>
</dbReference>
<dbReference type="InterPro" id="IPR005846">
    <property type="entry name" value="A-D-PHexomutase_a/b/a-III"/>
</dbReference>
<dbReference type="InParanoid" id="A0A6I8UTL8"/>
<dbReference type="Gene3D" id="3.40.120.10">
    <property type="entry name" value="Alpha-D-Glucose-1,6-Bisphosphate, subunit A, domain 3"/>
    <property type="match status" value="3"/>
</dbReference>
<comment type="cofactor">
    <cofactor evidence="1">
        <name>Mg(2+)</name>
        <dbReference type="ChEBI" id="CHEBI:18420"/>
    </cofactor>
</comment>
<gene>
    <name evidence="15" type="primary">Pgm2b</name>
</gene>
<evidence type="ECO:0000256" key="4">
    <source>
        <dbReference type="ARBA" id="ARBA00022490"/>
    </source>
</evidence>
<keyword evidence="7" id="KW-0479">Metal-binding</keyword>
<keyword evidence="9" id="KW-0413">Isomerase</keyword>
<evidence type="ECO:0000313" key="15">
    <source>
        <dbReference type="RefSeq" id="XP_001360584.3"/>
    </source>
</evidence>
<dbReference type="InterPro" id="IPR016066">
    <property type="entry name" value="A-D-PHexomutase_CS"/>
</dbReference>
<evidence type="ECO:0000256" key="1">
    <source>
        <dbReference type="ARBA" id="ARBA00001946"/>
    </source>
</evidence>
<dbReference type="PROSITE" id="PS00710">
    <property type="entry name" value="PGM_PMM"/>
    <property type="match status" value="1"/>
</dbReference>
<dbReference type="Pfam" id="PF02878">
    <property type="entry name" value="PGM_PMM_I"/>
    <property type="match status" value="1"/>
</dbReference>
<dbReference type="Pfam" id="PF02879">
    <property type="entry name" value="PGM_PMM_II"/>
    <property type="match status" value="1"/>
</dbReference>
<reference evidence="15" key="2">
    <citation type="submission" date="2025-08" db="UniProtKB">
        <authorList>
            <consortium name="RefSeq"/>
        </authorList>
    </citation>
    <scope>IDENTIFICATION</scope>
    <source>
        <strain evidence="15">MV-25-SWS-2005</strain>
        <tissue evidence="15">Whole body</tissue>
    </source>
</reference>
<dbReference type="PANTHER" id="PTHR45745:SF1">
    <property type="entry name" value="PHOSPHOGLUCOMUTASE 2B-RELATED"/>
    <property type="match status" value="1"/>
</dbReference>
<keyword evidence="10" id="KW-0119">Carbohydrate metabolism</keyword>
<feature type="domain" description="Alpha-D-phosphohexomutase alpha/beta/alpha" evidence="12">
    <location>
        <begin position="236"/>
        <end position="345"/>
    </location>
</feature>
<name>A0A6I8UTL8_DROPS</name>
<dbReference type="KEGG" id="dpo:4803947"/>
<dbReference type="GO" id="GO:0006006">
    <property type="term" value="P:glucose metabolic process"/>
    <property type="evidence" value="ECO:0007669"/>
    <property type="project" value="UniProtKB-KW"/>
</dbReference>
<feature type="domain" description="Alpha-D-phosphohexomutase alpha/beta/alpha" evidence="13">
    <location>
        <begin position="353"/>
        <end position="463"/>
    </location>
</feature>
<keyword evidence="14" id="KW-1185">Reference proteome</keyword>
<dbReference type="Pfam" id="PF02880">
    <property type="entry name" value="PGM_PMM_III"/>
    <property type="match status" value="1"/>
</dbReference>
<keyword evidence="6" id="KW-0597">Phosphoprotein</keyword>
<dbReference type="FunCoup" id="A0A6I8UTL8">
    <property type="interactions" value="478"/>
</dbReference>
<proteinExistence type="inferred from homology"/>
<dbReference type="Proteomes" id="UP000001819">
    <property type="component" value="Chromosome 3"/>
</dbReference>
<accession>A0A6I8UTL8</accession>
<keyword evidence="8" id="KW-0460">Magnesium</keyword>
<dbReference type="AlphaFoldDB" id="A0A6I8UTL8"/>
<keyword evidence="4" id="KW-0963">Cytoplasm</keyword>
<organism evidence="14 15">
    <name type="scientific">Drosophila pseudoobscura pseudoobscura</name>
    <name type="common">Fruit fly</name>
    <dbReference type="NCBI Taxonomy" id="46245"/>
    <lineage>
        <taxon>Eukaryota</taxon>
        <taxon>Metazoa</taxon>
        <taxon>Ecdysozoa</taxon>
        <taxon>Arthropoda</taxon>
        <taxon>Hexapoda</taxon>
        <taxon>Insecta</taxon>
        <taxon>Pterygota</taxon>
        <taxon>Neoptera</taxon>
        <taxon>Endopterygota</taxon>
        <taxon>Diptera</taxon>
        <taxon>Brachycera</taxon>
        <taxon>Muscomorpha</taxon>
        <taxon>Ephydroidea</taxon>
        <taxon>Drosophilidae</taxon>
        <taxon>Drosophila</taxon>
        <taxon>Sophophora</taxon>
    </lineage>
</organism>
<evidence type="ECO:0000256" key="5">
    <source>
        <dbReference type="ARBA" id="ARBA00022526"/>
    </source>
</evidence>
<evidence type="ECO:0000259" key="13">
    <source>
        <dbReference type="Pfam" id="PF02880"/>
    </source>
</evidence>
<dbReference type="InterPro" id="IPR016055">
    <property type="entry name" value="A-D-PHexomutase_a/b/a-I/II/III"/>
</dbReference>
<dbReference type="GO" id="GO:0006166">
    <property type="term" value="P:purine ribonucleoside salvage"/>
    <property type="evidence" value="ECO:0007669"/>
    <property type="project" value="TreeGrafter"/>
</dbReference>
<reference evidence="14" key="1">
    <citation type="submission" date="2024-06" db="UniProtKB">
        <authorList>
            <consortium name="RefSeq"/>
        </authorList>
    </citation>
    <scope>NUCLEOTIDE SEQUENCE [LARGE SCALE GENOMIC DNA]</scope>
    <source>
        <strain evidence="14">MV2-25</strain>
    </source>
</reference>
<comment type="similarity">
    <text evidence="3">Belongs to the phosphohexose mutase family.</text>
</comment>
<dbReference type="SUPFAM" id="SSF53738">
    <property type="entry name" value="Phosphoglucomutase, first 3 domains"/>
    <property type="match status" value="3"/>
</dbReference>
<evidence type="ECO:0000259" key="12">
    <source>
        <dbReference type="Pfam" id="PF02879"/>
    </source>
</evidence>
<evidence type="ECO:0000256" key="2">
    <source>
        <dbReference type="ARBA" id="ARBA00004496"/>
    </source>
</evidence>
<evidence type="ECO:0000256" key="3">
    <source>
        <dbReference type="ARBA" id="ARBA00010231"/>
    </source>
</evidence>
<evidence type="ECO:0000256" key="8">
    <source>
        <dbReference type="ARBA" id="ARBA00022842"/>
    </source>
</evidence>
<dbReference type="RefSeq" id="XP_001360584.3">
    <property type="nucleotide sequence ID" value="XM_001360547.4"/>
</dbReference>